<keyword evidence="7" id="KW-1185">Reference proteome</keyword>
<reference evidence="6 7" key="1">
    <citation type="submission" date="2020-03" db="EMBL/GenBank/DDBJ databases">
        <title>Two novel Motilibacter sp.</title>
        <authorList>
            <person name="Liu S."/>
        </authorList>
    </citation>
    <scope>NUCLEOTIDE SEQUENCE [LARGE SCALE GENOMIC DNA]</scope>
    <source>
        <strain evidence="6 7">E257</strain>
    </source>
</reference>
<keyword evidence="1 2" id="KW-0732">Signal</keyword>
<evidence type="ECO:0000256" key="2">
    <source>
        <dbReference type="RuleBase" id="RU362119"/>
    </source>
</evidence>
<feature type="domain" description="Calcineurin-like phosphoesterase" evidence="4">
    <location>
        <begin position="48"/>
        <end position="307"/>
    </location>
</feature>
<accession>A0ABX0GYX0</accession>
<feature type="chain" id="PRO_5044965380" evidence="2">
    <location>
        <begin position="25"/>
        <end position="577"/>
    </location>
</feature>
<evidence type="ECO:0000259" key="5">
    <source>
        <dbReference type="Pfam" id="PF02872"/>
    </source>
</evidence>
<dbReference type="InterPro" id="IPR029052">
    <property type="entry name" value="Metallo-depent_PP-like"/>
</dbReference>
<evidence type="ECO:0000313" key="7">
    <source>
        <dbReference type="Proteomes" id="UP000800981"/>
    </source>
</evidence>
<feature type="domain" description="5'-Nucleotidase C-terminal" evidence="5">
    <location>
        <begin position="392"/>
        <end position="537"/>
    </location>
</feature>
<feature type="region of interest" description="Disordered" evidence="3">
    <location>
        <begin position="58"/>
        <end position="80"/>
    </location>
</feature>
<keyword evidence="2" id="KW-0378">Hydrolase</keyword>
<organism evidence="6 7">
    <name type="scientific">Motilibacter deserti</name>
    <dbReference type="NCBI Taxonomy" id="2714956"/>
    <lineage>
        <taxon>Bacteria</taxon>
        <taxon>Bacillati</taxon>
        <taxon>Actinomycetota</taxon>
        <taxon>Actinomycetes</taxon>
        <taxon>Motilibacterales</taxon>
        <taxon>Motilibacteraceae</taxon>
        <taxon>Motilibacter</taxon>
    </lineage>
</organism>
<evidence type="ECO:0000256" key="3">
    <source>
        <dbReference type="SAM" id="MobiDB-lite"/>
    </source>
</evidence>
<dbReference type="PANTHER" id="PTHR11575">
    <property type="entry name" value="5'-NUCLEOTIDASE-RELATED"/>
    <property type="match status" value="1"/>
</dbReference>
<dbReference type="Gene3D" id="3.60.21.10">
    <property type="match status" value="1"/>
</dbReference>
<feature type="signal peptide" evidence="2">
    <location>
        <begin position="1"/>
        <end position="24"/>
    </location>
</feature>
<dbReference type="InterPro" id="IPR004843">
    <property type="entry name" value="Calcineurin-like_PHP"/>
</dbReference>
<protein>
    <submittedName>
        <fullName evidence="6">Bifunctional metallophosphatase/5'-nucleotidase</fullName>
    </submittedName>
</protein>
<name>A0ABX0GYX0_9ACTN</name>
<dbReference type="EMBL" id="JAANNP010000014">
    <property type="protein sequence ID" value="NHC14979.1"/>
    <property type="molecule type" value="Genomic_DNA"/>
</dbReference>
<dbReference type="SUPFAM" id="SSF56300">
    <property type="entry name" value="Metallo-dependent phosphatases"/>
    <property type="match status" value="1"/>
</dbReference>
<dbReference type="RefSeq" id="WP_166283028.1">
    <property type="nucleotide sequence ID" value="NZ_JAANNP010000014.1"/>
</dbReference>
<dbReference type="Pfam" id="PF00149">
    <property type="entry name" value="Metallophos"/>
    <property type="match status" value="1"/>
</dbReference>
<dbReference type="PANTHER" id="PTHR11575:SF24">
    <property type="entry name" value="5'-NUCLEOTIDASE"/>
    <property type="match status" value="1"/>
</dbReference>
<feature type="compositionally biased region" description="Gly residues" evidence="3">
    <location>
        <begin position="63"/>
        <end position="74"/>
    </location>
</feature>
<evidence type="ECO:0000256" key="1">
    <source>
        <dbReference type="ARBA" id="ARBA00022729"/>
    </source>
</evidence>
<dbReference type="Gene3D" id="3.90.780.10">
    <property type="entry name" value="5'-Nucleotidase, C-terminal domain"/>
    <property type="match status" value="1"/>
</dbReference>
<evidence type="ECO:0000313" key="6">
    <source>
        <dbReference type="EMBL" id="NHC14979.1"/>
    </source>
</evidence>
<dbReference type="SUPFAM" id="SSF55816">
    <property type="entry name" value="5'-nucleotidase (syn. UDP-sugar hydrolase), C-terminal domain"/>
    <property type="match status" value="1"/>
</dbReference>
<dbReference type="InterPro" id="IPR008334">
    <property type="entry name" value="5'-Nucleotdase_C"/>
</dbReference>
<evidence type="ECO:0000259" key="4">
    <source>
        <dbReference type="Pfam" id="PF00149"/>
    </source>
</evidence>
<comment type="similarity">
    <text evidence="2">Belongs to the 5'-nucleotidase family.</text>
</comment>
<keyword evidence="2" id="KW-0547">Nucleotide-binding</keyword>
<comment type="caution">
    <text evidence="6">The sequence shown here is derived from an EMBL/GenBank/DDBJ whole genome shotgun (WGS) entry which is preliminary data.</text>
</comment>
<dbReference type="Proteomes" id="UP000800981">
    <property type="component" value="Unassembled WGS sequence"/>
</dbReference>
<dbReference type="InterPro" id="IPR006179">
    <property type="entry name" value="5_nucleotidase/apyrase"/>
</dbReference>
<gene>
    <name evidence="6" type="ORF">G9H71_14415</name>
</gene>
<proteinExistence type="inferred from homology"/>
<dbReference type="Pfam" id="PF02872">
    <property type="entry name" value="5_nucleotid_C"/>
    <property type="match status" value="1"/>
</dbReference>
<dbReference type="PRINTS" id="PR01607">
    <property type="entry name" value="APYRASEFAMLY"/>
</dbReference>
<sequence length="577" mass="59755">MTPILGRLRPRAALLAAAAGTVLAATAMTAVPADAVSIKSQPLRHIQLLAVNDFHGNLEPPTGSGGTVSPGGGRPAVPAGGAAYLSTHLKQLRSGKKDSFTIGTGDMIGASPLLSAAFHDEPTIEALNLLGLDLSAVGNHEFDEGYAELLRMQKGGCIRDKDGAQNQNSCAAKDLGGKRFRGAKFDYLAGNVEFTADGTPLMAATHVEKFHNGAKVGFIGIVTSSTPSIVTASGIKGLSFKDEAEVVNKYAAQLQAKGIEAIVVLMHEGGSAGSAYNGCSTLGGAARGINANVTPAVDVIVTGHSHSAFNCKAADPAGNPRLVTQAGNYGRLVTDIDLVIDRRTGDVDRQATAANNVIVTRTVTPDAKITDLMDRYRTYLGPIANKTIGYIGSDITRSTNAAGESALGDLLADSVRADQSIAGRGPIDIAFMNPGGIRADLPRGDGAVTYEEAFAVQPFSNYNVSKTFTGEQVKRILEAGRLPVSGLTYTVTASAPAGNRVSNVLVGGQPLDLAKKYRVGANNFLIEGGDGYTTFAEGTDPLYGGVDIDGFASFLAANSSASAPYVVPPLDRITRLP</sequence>
<dbReference type="InterPro" id="IPR036907">
    <property type="entry name" value="5'-Nucleotdase_C_sf"/>
</dbReference>